<sequence>MNSTSNPVVHERHEKHEKRRKQVHYASPRFTLSSHRNLSLRSWLYFRAFRVFGGLFLFLTLCLPLASQAKTAAPAASDPAAEARLVELSTELRCLVCQNESLASSRAPLAEDLRREVRERIAAGDSNQQIMTHLIERYGDFVTYRPPFTTRTLILWLLPPLLMMAGIFLLVRRIRRRRVNPPQVDEAALAALRAEFAESEGKPHERS</sequence>
<feature type="transmembrane region" description="Helical" evidence="7">
    <location>
        <begin position="44"/>
        <end position="66"/>
    </location>
</feature>
<dbReference type="InterPro" id="IPR005616">
    <property type="entry name" value="CcmH/CycL/Ccl2/NrfF_N"/>
</dbReference>
<evidence type="ECO:0000256" key="8">
    <source>
        <dbReference type="SAM" id="MobiDB-lite"/>
    </source>
</evidence>
<keyword evidence="7" id="KW-0472">Membrane</keyword>
<reference evidence="10 11" key="1">
    <citation type="submission" date="2019-11" db="EMBL/GenBank/DDBJ databases">
        <title>Novel Deefgea species.</title>
        <authorList>
            <person name="Han J.-H."/>
        </authorList>
    </citation>
    <scope>NUCLEOTIDE SEQUENCE [LARGE SCALE GENOMIC DNA]</scope>
    <source>
        <strain evidence="10 11">LMG 24817</strain>
    </source>
</reference>
<name>A0ABS2CC94_9NEIS</name>
<comment type="function">
    <text evidence="7">Possible subunit of a heme lyase.</text>
</comment>
<feature type="transmembrane region" description="Helical" evidence="7">
    <location>
        <begin position="153"/>
        <end position="171"/>
    </location>
</feature>
<dbReference type="Gene3D" id="1.10.8.640">
    <property type="entry name" value="Cytochrome C biogenesis protein"/>
    <property type="match status" value="1"/>
</dbReference>
<dbReference type="PANTHER" id="PTHR47870">
    <property type="entry name" value="CYTOCHROME C-TYPE BIOGENESIS PROTEIN CCMH"/>
    <property type="match status" value="1"/>
</dbReference>
<comment type="similarity">
    <text evidence="1 7">Belongs to the CcmH/CycL/Ccl2/NrfF family.</text>
</comment>
<evidence type="ECO:0000256" key="5">
    <source>
        <dbReference type="ARBA" id="ARBA00022748"/>
    </source>
</evidence>
<keyword evidence="2 7" id="KW-0349">Heme</keyword>
<feature type="region of interest" description="Disordered" evidence="8">
    <location>
        <begin position="1"/>
        <end position="23"/>
    </location>
</feature>
<comment type="caution">
    <text evidence="10">The sequence shown here is derived from an EMBL/GenBank/DDBJ whole genome shotgun (WGS) entry which is preliminary data.</text>
</comment>
<keyword evidence="11" id="KW-1185">Reference proteome</keyword>
<keyword evidence="7" id="KW-0812">Transmembrane</keyword>
<protein>
    <recommendedName>
        <fullName evidence="7">Cytochrome c-type biogenesis protein</fullName>
    </recommendedName>
</protein>
<keyword evidence="7" id="KW-1133">Transmembrane helix</keyword>
<accession>A0ABS2CC94</accession>
<dbReference type="InterPro" id="IPR038297">
    <property type="entry name" value="CcmH/CycL/NrfF/Ccl2_sf"/>
</dbReference>
<evidence type="ECO:0000313" key="10">
    <source>
        <dbReference type="EMBL" id="MBM5571692.1"/>
    </source>
</evidence>
<proteinExistence type="inferred from homology"/>
<dbReference type="Proteomes" id="UP001195660">
    <property type="component" value="Unassembled WGS sequence"/>
</dbReference>
<keyword evidence="6 7" id="KW-0408">Iron</keyword>
<evidence type="ECO:0000256" key="2">
    <source>
        <dbReference type="ARBA" id="ARBA00022617"/>
    </source>
</evidence>
<keyword evidence="4 7" id="KW-0732">Signal</keyword>
<evidence type="ECO:0000256" key="7">
    <source>
        <dbReference type="RuleBase" id="RU364112"/>
    </source>
</evidence>
<keyword evidence="3 7" id="KW-0479">Metal-binding</keyword>
<gene>
    <name evidence="10" type="ORF">GM173_08880</name>
</gene>
<dbReference type="PANTHER" id="PTHR47870:SF1">
    <property type="entry name" value="CYTOCHROME C-TYPE BIOGENESIS PROTEIN CCMH"/>
    <property type="match status" value="1"/>
</dbReference>
<evidence type="ECO:0000256" key="4">
    <source>
        <dbReference type="ARBA" id="ARBA00022729"/>
    </source>
</evidence>
<evidence type="ECO:0000259" key="9">
    <source>
        <dbReference type="Pfam" id="PF03918"/>
    </source>
</evidence>
<evidence type="ECO:0000256" key="6">
    <source>
        <dbReference type="ARBA" id="ARBA00023004"/>
    </source>
</evidence>
<dbReference type="EMBL" id="WOFE01000003">
    <property type="protein sequence ID" value="MBM5571692.1"/>
    <property type="molecule type" value="Genomic_DNA"/>
</dbReference>
<dbReference type="InterPro" id="IPR051263">
    <property type="entry name" value="C-type_cytochrome_biogenesis"/>
</dbReference>
<evidence type="ECO:0000256" key="3">
    <source>
        <dbReference type="ARBA" id="ARBA00022723"/>
    </source>
</evidence>
<dbReference type="CDD" id="cd16378">
    <property type="entry name" value="CcmH_N"/>
    <property type="match status" value="1"/>
</dbReference>
<dbReference type="Pfam" id="PF03918">
    <property type="entry name" value="CcmH"/>
    <property type="match status" value="1"/>
</dbReference>
<keyword evidence="5" id="KW-0201">Cytochrome c-type biogenesis</keyword>
<evidence type="ECO:0000256" key="1">
    <source>
        <dbReference type="ARBA" id="ARBA00010342"/>
    </source>
</evidence>
<evidence type="ECO:0000313" key="11">
    <source>
        <dbReference type="Proteomes" id="UP001195660"/>
    </source>
</evidence>
<organism evidence="10 11">
    <name type="scientific">Deefgea chitinilytica</name>
    <dbReference type="NCBI Taxonomy" id="570276"/>
    <lineage>
        <taxon>Bacteria</taxon>
        <taxon>Pseudomonadati</taxon>
        <taxon>Pseudomonadota</taxon>
        <taxon>Betaproteobacteria</taxon>
        <taxon>Neisseriales</taxon>
        <taxon>Chitinibacteraceae</taxon>
        <taxon>Deefgea</taxon>
    </lineage>
</organism>
<feature type="domain" description="CcmH/CycL/Ccl2/NrfF N-terminal" evidence="9">
    <location>
        <begin position="58"/>
        <end position="183"/>
    </location>
</feature>